<keyword evidence="10 12" id="KW-0472">Membrane</keyword>
<organism evidence="15 16">
    <name type="scientific">Streptomyces roseoverticillatus</name>
    <dbReference type="NCBI Taxonomy" id="66429"/>
    <lineage>
        <taxon>Bacteria</taxon>
        <taxon>Bacillati</taxon>
        <taxon>Actinomycetota</taxon>
        <taxon>Actinomycetes</taxon>
        <taxon>Kitasatosporales</taxon>
        <taxon>Streptomycetaceae</taxon>
        <taxon>Streptomyces</taxon>
    </lineage>
</organism>
<dbReference type="InterPro" id="IPR005467">
    <property type="entry name" value="His_kinase_dom"/>
</dbReference>
<feature type="compositionally biased region" description="Low complexity" evidence="11">
    <location>
        <begin position="482"/>
        <end position="518"/>
    </location>
</feature>
<dbReference type="Gene3D" id="1.10.287.130">
    <property type="match status" value="1"/>
</dbReference>
<dbReference type="InterPro" id="IPR003660">
    <property type="entry name" value="HAMP_dom"/>
</dbReference>
<evidence type="ECO:0000256" key="9">
    <source>
        <dbReference type="ARBA" id="ARBA00023012"/>
    </source>
</evidence>
<evidence type="ECO:0000256" key="12">
    <source>
        <dbReference type="SAM" id="Phobius"/>
    </source>
</evidence>
<evidence type="ECO:0000256" key="6">
    <source>
        <dbReference type="ARBA" id="ARBA00022692"/>
    </source>
</evidence>
<reference evidence="15 16" key="1">
    <citation type="submission" date="2024-06" db="EMBL/GenBank/DDBJ databases">
        <title>The Natural Products Discovery Center: Release of the First 8490 Sequenced Strains for Exploring Actinobacteria Biosynthetic Diversity.</title>
        <authorList>
            <person name="Kalkreuter E."/>
            <person name="Kautsar S.A."/>
            <person name="Yang D."/>
            <person name="Bader C.D."/>
            <person name="Teijaro C.N."/>
            <person name="Fluegel L."/>
            <person name="Davis C.M."/>
            <person name="Simpson J.R."/>
            <person name="Lauterbach L."/>
            <person name="Steele A.D."/>
            <person name="Gui C."/>
            <person name="Meng S."/>
            <person name="Li G."/>
            <person name="Viehrig K."/>
            <person name="Ye F."/>
            <person name="Su P."/>
            <person name="Kiefer A.F."/>
            <person name="Nichols A."/>
            <person name="Cepeda A.J."/>
            <person name="Yan W."/>
            <person name="Fan B."/>
            <person name="Jiang Y."/>
            <person name="Adhikari A."/>
            <person name="Zheng C.-J."/>
            <person name="Schuster L."/>
            <person name="Cowan T.M."/>
            <person name="Smanski M.J."/>
            <person name="Chevrette M.G."/>
            <person name="De Carvalho L.P.S."/>
            <person name="Shen B."/>
        </authorList>
    </citation>
    <scope>NUCLEOTIDE SEQUENCE [LARGE SCALE GENOMIC DNA]</scope>
    <source>
        <strain evidence="15 16">NPDC053791</strain>
    </source>
</reference>
<keyword evidence="16" id="KW-1185">Reference proteome</keyword>
<evidence type="ECO:0000259" key="13">
    <source>
        <dbReference type="PROSITE" id="PS50109"/>
    </source>
</evidence>
<keyword evidence="4" id="KW-0597">Phosphoprotein</keyword>
<dbReference type="PRINTS" id="PR00344">
    <property type="entry name" value="BCTRLSENSOR"/>
</dbReference>
<dbReference type="InterPro" id="IPR036890">
    <property type="entry name" value="HATPase_C_sf"/>
</dbReference>
<evidence type="ECO:0000256" key="1">
    <source>
        <dbReference type="ARBA" id="ARBA00000085"/>
    </source>
</evidence>
<feature type="domain" description="Histidine kinase" evidence="13">
    <location>
        <begin position="268"/>
        <end position="477"/>
    </location>
</feature>
<dbReference type="InterPro" id="IPR003661">
    <property type="entry name" value="HisK_dim/P_dom"/>
</dbReference>
<name>A0ABV3ISV1_9ACTN</name>
<dbReference type="InterPro" id="IPR004358">
    <property type="entry name" value="Sig_transdc_His_kin-like_C"/>
</dbReference>
<dbReference type="SUPFAM" id="SSF55874">
    <property type="entry name" value="ATPase domain of HSP90 chaperone/DNA topoisomerase II/histidine kinase"/>
    <property type="match status" value="1"/>
</dbReference>
<dbReference type="EMBL" id="JBFASG010000008">
    <property type="protein sequence ID" value="MEV4923312.1"/>
    <property type="molecule type" value="Genomic_DNA"/>
</dbReference>
<keyword evidence="7 15" id="KW-0418">Kinase</keyword>
<comment type="catalytic activity">
    <reaction evidence="1">
        <text>ATP + protein L-histidine = ADP + protein N-phospho-L-histidine.</text>
        <dbReference type="EC" id="2.7.13.3"/>
    </reaction>
</comment>
<keyword evidence="9" id="KW-0902">Two-component regulatory system</keyword>
<feature type="domain" description="HAMP" evidence="14">
    <location>
        <begin position="207"/>
        <end position="260"/>
    </location>
</feature>
<keyword evidence="8 12" id="KW-1133">Transmembrane helix</keyword>
<sequence>MTPPPALARRVRLPRTVRGRCAAAAALAMAVVLGVGGTWLYTVLRANLLDTTTGRTELAAREVAAQADAGELPALLASPRAGVDIVLVLDADGRVVATTRPSAEALAEELAPIRPEAGADSAHRILSGARAAGGDRGRAHDPDRADVVAVRASAPPGPGGERRERYVYALTVLNDVDGATHAVAIGLLAGAPPLIALAAAIAWAVTGLALRPVTTIRTELAAVTASALDRRVPVPAAGDEVAQLARTVNATLDRLELAVGRQRQFVADASHELRNPVAAVRSRLEVALAAPGGPSPEAVRAALEDTVRLQGVAADLLLLARFDARAPMAAAEPADLALLAAEEAARRTAARVPVSVRAGAPVPLRGRTGQLERLLANLVDNALRHAASRVVITASLDEAAGRAVLEVADDGPGIPEEERERVFERFVRLDAARARESGGSGLGLAIAREIARAHGGSLAVAPGGEGARLVAWFPVTGSAPNDPSGSTPGGPSDSAPDRPSGSAPNGSAGSTSSGTSDS</sequence>
<evidence type="ECO:0000256" key="8">
    <source>
        <dbReference type="ARBA" id="ARBA00022989"/>
    </source>
</evidence>
<dbReference type="Pfam" id="PF00672">
    <property type="entry name" value="HAMP"/>
    <property type="match status" value="1"/>
</dbReference>
<comment type="subcellular location">
    <subcellularLocation>
        <location evidence="2">Cell membrane</location>
    </subcellularLocation>
</comment>
<dbReference type="SMART" id="SM00304">
    <property type="entry name" value="HAMP"/>
    <property type="match status" value="1"/>
</dbReference>
<dbReference type="CDD" id="cd00075">
    <property type="entry name" value="HATPase"/>
    <property type="match status" value="1"/>
</dbReference>
<keyword evidence="5" id="KW-0808">Transferase</keyword>
<dbReference type="PANTHER" id="PTHR45436">
    <property type="entry name" value="SENSOR HISTIDINE KINASE YKOH"/>
    <property type="match status" value="1"/>
</dbReference>
<dbReference type="SMART" id="SM00388">
    <property type="entry name" value="HisKA"/>
    <property type="match status" value="1"/>
</dbReference>
<feature type="region of interest" description="Disordered" evidence="11">
    <location>
        <begin position="474"/>
        <end position="518"/>
    </location>
</feature>
<dbReference type="EC" id="2.7.13.3" evidence="3"/>
<dbReference type="Proteomes" id="UP001552479">
    <property type="component" value="Unassembled WGS sequence"/>
</dbReference>
<comment type="caution">
    <text evidence="15">The sequence shown here is derived from an EMBL/GenBank/DDBJ whole genome shotgun (WGS) entry which is preliminary data.</text>
</comment>
<dbReference type="Gene3D" id="3.30.565.10">
    <property type="entry name" value="Histidine kinase-like ATPase, C-terminal domain"/>
    <property type="match status" value="1"/>
</dbReference>
<dbReference type="Pfam" id="PF02518">
    <property type="entry name" value="HATPase_c"/>
    <property type="match status" value="1"/>
</dbReference>
<protein>
    <recommendedName>
        <fullName evidence="3">histidine kinase</fullName>
        <ecNumber evidence="3">2.7.13.3</ecNumber>
    </recommendedName>
</protein>
<evidence type="ECO:0000256" key="11">
    <source>
        <dbReference type="SAM" id="MobiDB-lite"/>
    </source>
</evidence>
<dbReference type="InterPro" id="IPR036097">
    <property type="entry name" value="HisK_dim/P_sf"/>
</dbReference>
<dbReference type="InterPro" id="IPR003594">
    <property type="entry name" value="HATPase_dom"/>
</dbReference>
<dbReference type="SUPFAM" id="SSF47384">
    <property type="entry name" value="Homodimeric domain of signal transducing histidine kinase"/>
    <property type="match status" value="1"/>
</dbReference>
<dbReference type="InterPro" id="IPR050428">
    <property type="entry name" value="TCS_sensor_his_kinase"/>
</dbReference>
<evidence type="ECO:0000256" key="2">
    <source>
        <dbReference type="ARBA" id="ARBA00004236"/>
    </source>
</evidence>
<dbReference type="PROSITE" id="PS50885">
    <property type="entry name" value="HAMP"/>
    <property type="match status" value="1"/>
</dbReference>
<gene>
    <name evidence="15" type="ORF">AB0L03_10715</name>
</gene>
<evidence type="ECO:0000259" key="14">
    <source>
        <dbReference type="PROSITE" id="PS50885"/>
    </source>
</evidence>
<dbReference type="RefSeq" id="WP_366087654.1">
    <property type="nucleotide sequence ID" value="NZ_JBFASG010000008.1"/>
</dbReference>
<dbReference type="CDD" id="cd00082">
    <property type="entry name" value="HisKA"/>
    <property type="match status" value="1"/>
</dbReference>
<evidence type="ECO:0000256" key="7">
    <source>
        <dbReference type="ARBA" id="ARBA00022777"/>
    </source>
</evidence>
<dbReference type="PANTHER" id="PTHR45436:SF5">
    <property type="entry name" value="SENSOR HISTIDINE KINASE TRCS"/>
    <property type="match status" value="1"/>
</dbReference>
<dbReference type="CDD" id="cd06225">
    <property type="entry name" value="HAMP"/>
    <property type="match status" value="1"/>
</dbReference>
<evidence type="ECO:0000313" key="15">
    <source>
        <dbReference type="EMBL" id="MEV4923312.1"/>
    </source>
</evidence>
<evidence type="ECO:0000256" key="10">
    <source>
        <dbReference type="ARBA" id="ARBA00023136"/>
    </source>
</evidence>
<dbReference type="Pfam" id="PF00512">
    <property type="entry name" value="HisKA"/>
    <property type="match status" value="1"/>
</dbReference>
<proteinExistence type="predicted"/>
<accession>A0ABV3ISV1</accession>
<keyword evidence="6 12" id="KW-0812">Transmembrane</keyword>
<dbReference type="GO" id="GO:0016301">
    <property type="term" value="F:kinase activity"/>
    <property type="evidence" value="ECO:0007669"/>
    <property type="project" value="UniProtKB-KW"/>
</dbReference>
<evidence type="ECO:0000256" key="4">
    <source>
        <dbReference type="ARBA" id="ARBA00022553"/>
    </source>
</evidence>
<dbReference type="SMART" id="SM00387">
    <property type="entry name" value="HATPase_c"/>
    <property type="match status" value="1"/>
</dbReference>
<evidence type="ECO:0000313" key="16">
    <source>
        <dbReference type="Proteomes" id="UP001552479"/>
    </source>
</evidence>
<evidence type="ECO:0000256" key="5">
    <source>
        <dbReference type="ARBA" id="ARBA00022679"/>
    </source>
</evidence>
<feature type="transmembrane region" description="Helical" evidence="12">
    <location>
        <begin position="21"/>
        <end position="41"/>
    </location>
</feature>
<dbReference type="PROSITE" id="PS50109">
    <property type="entry name" value="HIS_KIN"/>
    <property type="match status" value="1"/>
</dbReference>
<evidence type="ECO:0000256" key="3">
    <source>
        <dbReference type="ARBA" id="ARBA00012438"/>
    </source>
</evidence>